<dbReference type="RefSeq" id="WP_197011836.1">
    <property type="nucleotide sequence ID" value="NZ_BAABES010000004.1"/>
</dbReference>
<gene>
    <name evidence="6" type="ORF">IW256_003315</name>
</gene>
<sequence>MTGGEEPPTTDTASDLTARARIRDAALALFAERGMRGTTIRAVAEAAGVSPGLVQHHFGSKEGLREACDEHVIEALRTIKRQALDGGMGDPGFMGLALRTGLPAQRYLARALVDGSPAAARLFDDAVAAYEDLLERPGPGMNKPTTSDLHAYATAVTGMAFGMVVLHEHLSRALGANTLTLEGYPRLTKALLDVHTDNLVSPELLEQTRAALDRLSPSEGADDA</sequence>
<organism evidence="6 7">
    <name type="scientific">Actinomadura viridis</name>
    <dbReference type="NCBI Taxonomy" id="58110"/>
    <lineage>
        <taxon>Bacteria</taxon>
        <taxon>Bacillati</taxon>
        <taxon>Actinomycetota</taxon>
        <taxon>Actinomycetes</taxon>
        <taxon>Streptosporangiales</taxon>
        <taxon>Thermomonosporaceae</taxon>
        <taxon>Actinomadura</taxon>
    </lineage>
</organism>
<dbReference type="Gene3D" id="1.10.357.10">
    <property type="entry name" value="Tetracycline Repressor, domain 2"/>
    <property type="match status" value="1"/>
</dbReference>
<dbReference type="PROSITE" id="PS50977">
    <property type="entry name" value="HTH_TETR_2"/>
    <property type="match status" value="1"/>
</dbReference>
<dbReference type="Proteomes" id="UP000614047">
    <property type="component" value="Unassembled WGS sequence"/>
</dbReference>
<evidence type="ECO:0000259" key="5">
    <source>
        <dbReference type="PROSITE" id="PS50977"/>
    </source>
</evidence>
<keyword evidence="3" id="KW-0804">Transcription</keyword>
<evidence type="ECO:0000313" key="7">
    <source>
        <dbReference type="Proteomes" id="UP000614047"/>
    </source>
</evidence>
<dbReference type="PANTHER" id="PTHR30055:SF234">
    <property type="entry name" value="HTH-TYPE TRANSCRIPTIONAL REGULATOR BETI"/>
    <property type="match status" value="1"/>
</dbReference>
<evidence type="ECO:0000256" key="4">
    <source>
        <dbReference type="PROSITE-ProRule" id="PRU00335"/>
    </source>
</evidence>
<keyword evidence="7" id="KW-1185">Reference proteome</keyword>
<name>A0A931DJB7_9ACTN</name>
<reference evidence="6" key="1">
    <citation type="submission" date="2020-11" db="EMBL/GenBank/DDBJ databases">
        <title>Sequencing the genomes of 1000 actinobacteria strains.</title>
        <authorList>
            <person name="Klenk H.-P."/>
        </authorList>
    </citation>
    <scope>NUCLEOTIDE SEQUENCE</scope>
    <source>
        <strain evidence="6">DSM 43175</strain>
    </source>
</reference>
<protein>
    <submittedName>
        <fullName evidence="6">AcrR family transcriptional regulator</fullName>
    </submittedName>
</protein>
<dbReference type="PANTHER" id="PTHR30055">
    <property type="entry name" value="HTH-TYPE TRANSCRIPTIONAL REGULATOR RUTR"/>
    <property type="match status" value="1"/>
</dbReference>
<proteinExistence type="predicted"/>
<feature type="DNA-binding region" description="H-T-H motif" evidence="4">
    <location>
        <begin position="39"/>
        <end position="58"/>
    </location>
</feature>
<dbReference type="AlphaFoldDB" id="A0A931DJB7"/>
<comment type="caution">
    <text evidence="6">The sequence shown here is derived from an EMBL/GenBank/DDBJ whole genome shotgun (WGS) entry which is preliminary data.</text>
</comment>
<dbReference type="InterPro" id="IPR050109">
    <property type="entry name" value="HTH-type_TetR-like_transc_reg"/>
</dbReference>
<feature type="domain" description="HTH tetR-type" evidence="5">
    <location>
        <begin position="16"/>
        <end position="76"/>
    </location>
</feature>
<evidence type="ECO:0000256" key="3">
    <source>
        <dbReference type="ARBA" id="ARBA00023163"/>
    </source>
</evidence>
<dbReference type="PRINTS" id="PR00455">
    <property type="entry name" value="HTHTETR"/>
</dbReference>
<dbReference type="InterPro" id="IPR009057">
    <property type="entry name" value="Homeodomain-like_sf"/>
</dbReference>
<dbReference type="GO" id="GO:0003700">
    <property type="term" value="F:DNA-binding transcription factor activity"/>
    <property type="evidence" value="ECO:0007669"/>
    <property type="project" value="TreeGrafter"/>
</dbReference>
<accession>A0A931DJB7</accession>
<dbReference type="InterPro" id="IPR001647">
    <property type="entry name" value="HTH_TetR"/>
</dbReference>
<dbReference type="Pfam" id="PF00440">
    <property type="entry name" value="TetR_N"/>
    <property type="match status" value="1"/>
</dbReference>
<evidence type="ECO:0000256" key="2">
    <source>
        <dbReference type="ARBA" id="ARBA00023125"/>
    </source>
</evidence>
<evidence type="ECO:0000256" key="1">
    <source>
        <dbReference type="ARBA" id="ARBA00023015"/>
    </source>
</evidence>
<keyword evidence="1" id="KW-0805">Transcription regulation</keyword>
<dbReference type="SUPFAM" id="SSF46689">
    <property type="entry name" value="Homeodomain-like"/>
    <property type="match status" value="1"/>
</dbReference>
<dbReference type="GO" id="GO:0000976">
    <property type="term" value="F:transcription cis-regulatory region binding"/>
    <property type="evidence" value="ECO:0007669"/>
    <property type="project" value="TreeGrafter"/>
</dbReference>
<dbReference type="EMBL" id="JADOUA010000001">
    <property type="protein sequence ID" value="MBG6089202.1"/>
    <property type="molecule type" value="Genomic_DNA"/>
</dbReference>
<keyword evidence="2 4" id="KW-0238">DNA-binding</keyword>
<evidence type="ECO:0000313" key="6">
    <source>
        <dbReference type="EMBL" id="MBG6089202.1"/>
    </source>
</evidence>